<keyword evidence="2" id="KW-0472">Membrane</keyword>
<dbReference type="AlphaFoldDB" id="A0AAI8YWD5"/>
<evidence type="ECO:0000313" key="4">
    <source>
        <dbReference type="Proteomes" id="UP001296104"/>
    </source>
</evidence>
<organism evidence="3 4">
    <name type="scientific">Lecanosticta acicola</name>
    <dbReference type="NCBI Taxonomy" id="111012"/>
    <lineage>
        <taxon>Eukaryota</taxon>
        <taxon>Fungi</taxon>
        <taxon>Dikarya</taxon>
        <taxon>Ascomycota</taxon>
        <taxon>Pezizomycotina</taxon>
        <taxon>Dothideomycetes</taxon>
        <taxon>Dothideomycetidae</taxon>
        <taxon>Mycosphaerellales</taxon>
        <taxon>Mycosphaerellaceae</taxon>
        <taxon>Lecanosticta</taxon>
    </lineage>
</organism>
<feature type="transmembrane region" description="Helical" evidence="2">
    <location>
        <begin position="96"/>
        <end position="117"/>
    </location>
</feature>
<name>A0AAI8YWD5_9PEZI</name>
<protein>
    <submittedName>
        <fullName evidence="3">Uncharacterized protein</fullName>
    </submittedName>
</protein>
<sequence length="341" mass="37155">MSIQLADPGSTGFLALYEMCFVFPIITPLAFFCALCLVDLVHSHKITIAKNLRKTFRALVDILQALIVLACLYLAIIPTRYSTTVGSGMLGVAYGLIRAILEIVVLSCLAIASVYAVESAASGETPKAIQDMAFLTPFQTIRPYLPQRSLPFGLPFLPSPIIFTPQPMPTLDQVKAAIPAEGIEAQYLTCHFRNQARRDPLAFAVLLKQAGHYQDVSCPRPPPLRVVPRASASPLCHWPGLADTLLIRDVVQAANLDHLELPCDFVEVVRKAPPLALAIVAASEASSEPENKSDDERKHLEDQEEDPSVTSERILRDDELGPVLHPGIVTAMADAIESNET</sequence>
<evidence type="ECO:0000256" key="2">
    <source>
        <dbReference type="SAM" id="Phobius"/>
    </source>
</evidence>
<proteinExistence type="predicted"/>
<evidence type="ECO:0000256" key="1">
    <source>
        <dbReference type="SAM" id="MobiDB-lite"/>
    </source>
</evidence>
<feature type="compositionally biased region" description="Basic and acidic residues" evidence="1">
    <location>
        <begin position="289"/>
        <end position="301"/>
    </location>
</feature>
<comment type="caution">
    <text evidence="3">The sequence shown here is derived from an EMBL/GenBank/DDBJ whole genome shotgun (WGS) entry which is preliminary data.</text>
</comment>
<dbReference type="Proteomes" id="UP001296104">
    <property type="component" value="Unassembled WGS sequence"/>
</dbReference>
<reference evidence="3" key="1">
    <citation type="submission" date="2023-11" db="EMBL/GenBank/DDBJ databases">
        <authorList>
            <person name="Alioto T."/>
            <person name="Alioto T."/>
            <person name="Gomez Garrido J."/>
        </authorList>
    </citation>
    <scope>NUCLEOTIDE SEQUENCE</scope>
</reference>
<keyword evidence="2" id="KW-1133">Transmembrane helix</keyword>
<keyword evidence="4" id="KW-1185">Reference proteome</keyword>
<feature type="transmembrane region" description="Helical" evidence="2">
    <location>
        <begin position="58"/>
        <end position="76"/>
    </location>
</feature>
<gene>
    <name evidence="3" type="ORF">LECACI_7A003283</name>
</gene>
<dbReference type="EMBL" id="CAVMBE010000015">
    <property type="protein sequence ID" value="CAK3952005.1"/>
    <property type="molecule type" value="Genomic_DNA"/>
</dbReference>
<accession>A0AAI8YWD5</accession>
<feature type="transmembrane region" description="Helical" evidence="2">
    <location>
        <begin position="12"/>
        <end position="38"/>
    </location>
</feature>
<keyword evidence="2" id="KW-0812">Transmembrane</keyword>
<feature type="region of interest" description="Disordered" evidence="1">
    <location>
        <begin position="282"/>
        <end position="321"/>
    </location>
</feature>
<evidence type="ECO:0000313" key="3">
    <source>
        <dbReference type="EMBL" id="CAK3952005.1"/>
    </source>
</evidence>